<dbReference type="EMBL" id="SDHX01000002">
    <property type="protein sequence ID" value="RXK53679.1"/>
    <property type="molecule type" value="Genomic_DNA"/>
</dbReference>
<organism evidence="2 3">
    <name type="scientific">Oleiharenicola lentus</name>
    <dbReference type="NCBI Taxonomy" id="2508720"/>
    <lineage>
        <taxon>Bacteria</taxon>
        <taxon>Pseudomonadati</taxon>
        <taxon>Verrucomicrobiota</taxon>
        <taxon>Opitutia</taxon>
        <taxon>Opitutales</taxon>
        <taxon>Opitutaceae</taxon>
        <taxon>Oleiharenicola</taxon>
    </lineage>
</organism>
<dbReference type="PROSITE" id="PS51257">
    <property type="entry name" value="PROKAR_LIPOPROTEIN"/>
    <property type="match status" value="1"/>
</dbReference>
<protein>
    <recommendedName>
        <fullName evidence="4">Copper chaperone PCu(A)C</fullName>
    </recommendedName>
</protein>
<dbReference type="OrthoDB" id="200241at2"/>
<keyword evidence="3" id="KW-1185">Reference proteome</keyword>
<gene>
    <name evidence="2" type="ORF">ESB00_18505</name>
</gene>
<keyword evidence="1" id="KW-0732">Signal</keyword>
<evidence type="ECO:0000256" key="1">
    <source>
        <dbReference type="SAM" id="SignalP"/>
    </source>
</evidence>
<sequence>MKTNLLLLLTGALLVLAGCSKKDSAAPAQGHHHHAPHGGVLVELGEHQFNLEIQFDEKRGVLQAWVLDGHAENFVRIAQREFEVQATAADRARVLDFVAVANTMTGETAGDTSLFEVPAEWLRTAKAFDGRIKAITVRGVTFNDVAFRFSVQDQDHGHTH</sequence>
<feature type="signal peptide" evidence="1">
    <location>
        <begin position="1"/>
        <end position="17"/>
    </location>
</feature>
<comment type="caution">
    <text evidence="2">The sequence shown here is derived from an EMBL/GenBank/DDBJ whole genome shotgun (WGS) entry which is preliminary data.</text>
</comment>
<accession>A0A4Q1C5V3</accession>
<feature type="chain" id="PRO_5020639432" description="Copper chaperone PCu(A)C" evidence="1">
    <location>
        <begin position="18"/>
        <end position="160"/>
    </location>
</feature>
<dbReference type="Proteomes" id="UP000290218">
    <property type="component" value="Unassembled WGS sequence"/>
</dbReference>
<dbReference type="RefSeq" id="WP_129049603.1">
    <property type="nucleotide sequence ID" value="NZ_SDHX01000002.1"/>
</dbReference>
<name>A0A4Q1C5V3_9BACT</name>
<evidence type="ECO:0000313" key="3">
    <source>
        <dbReference type="Proteomes" id="UP000290218"/>
    </source>
</evidence>
<evidence type="ECO:0000313" key="2">
    <source>
        <dbReference type="EMBL" id="RXK53679.1"/>
    </source>
</evidence>
<dbReference type="AlphaFoldDB" id="A0A4Q1C5V3"/>
<reference evidence="2 3" key="1">
    <citation type="submission" date="2019-01" db="EMBL/GenBank/DDBJ databases">
        <title>Lacunisphaera sp. strain TWA-58.</title>
        <authorList>
            <person name="Chen W.-M."/>
        </authorList>
    </citation>
    <scope>NUCLEOTIDE SEQUENCE [LARGE SCALE GENOMIC DNA]</scope>
    <source>
        <strain evidence="2 3">TWA-58</strain>
    </source>
</reference>
<proteinExistence type="predicted"/>
<evidence type="ECO:0008006" key="4">
    <source>
        <dbReference type="Google" id="ProtNLM"/>
    </source>
</evidence>